<dbReference type="EMBL" id="JAJISD010000009">
    <property type="protein sequence ID" value="MCC8431299.1"/>
    <property type="molecule type" value="Genomic_DNA"/>
</dbReference>
<dbReference type="PANTHER" id="PTHR33376">
    <property type="match status" value="1"/>
</dbReference>
<keyword evidence="1 2" id="KW-0732">Signal</keyword>
<keyword evidence="4" id="KW-1185">Reference proteome</keyword>
<dbReference type="Pfam" id="PF03480">
    <property type="entry name" value="DctP"/>
    <property type="match status" value="1"/>
</dbReference>
<sequence length="350" mass="37920">MPIKRRRVFALAGVAVAAPALLREGYAQAAEVNLKLHHFLPAASNIHQKFLTPLVRKIEAESNGRIKITIFPAMQLGGAPPQLYDQARDGVADIIWTLPGNTPGRFPASEAMELPFVADKLGIVNAKAFQEYADTYLKDEFKEVHLICAWAHDAGLIHANKQVKTMEDLKGLKLRFPTRQAGEALKALGASAIGMPIPQVPESLAQKVIDGCVVPWEVVPAIKVQELLKYHTGIPGSPTLYTATFVLAMNKGSYDKVPADLKKVLDANSGMAAATMAGKTWDDAGAAVAEMVAKRSGNVISEISVDEAARWRKTTQPVIDAWVASVKDRNLDGAKLVEAVRVLVQKYKVS</sequence>
<comment type="caution">
    <text evidence="3">The sequence shown here is derived from an EMBL/GenBank/DDBJ whole genome shotgun (WGS) entry which is preliminary data.</text>
</comment>
<dbReference type="RefSeq" id="WP_230552543.1">
    <property type="nucleotide sequence ID" value="NZ_JAJISD010000009.1"/>
</dbReference>
<evidence type="ECO:0000313" key="4">
    <source>
        <dbReference type="Proteomes" id="UP001198862"/>
    </source>
</evidence>
<organism evidence="3 4">
    <name type="scientific">Reyranella aquatilis</name>
    <dbReference type="NCBI Taxonomy" id="2035356"/>
    <lineage>
        <taxon>Bacteria</taxon>
        <taxon>Pseudomonadati</taxon>
        <taxon>Pseudomonadota</taxon>
        <taxon>Alphaproteobacteria</taxon>
        <taxon>Hyphomicrobiales</taxon>
        <taxon>Reyranellaceae</taxon>
        <taxon>Reyranella</taxon>
    </lineage>
</organism>
<dbReference type="PANTHER" id="PTHR33376:SF15">
    <property type="entry name" value="BLL6794 PROTEIN"/>
    <property type="match status" value="1"/>
</dbReference>
<evidence type="ECO:0000256" key="2">
    <source>
        <dbReference type="SAM" id="SignalP"/>
    </source>
</evidence>
<proteinExistence type="predicted"/>
<dbReference type="InterPro" id="IPR038404">
    <property type="entry name" value="TRAP_DctP_sf"/>
</dbReference>
<dbReference type="InterPro" id="IPR018389">
    <property type="entry name" value="DctP_fam"/>
</dbReference>
<evidence type="ECO:0000313" key="3">
    <source>
        <dbReference type="EMBL" id="MCC8431299.1"/>
    </source>
</evidence>
<dbReference type="Proteomes" id="UP001198862">
    <property type="component" value="Unassembled WGS sequence"/>
</dbReference>
<gene>
    <name evidence="3" type="ORF">LJ725_20180</name>
</gene>
<reference evidence="3 4" key="1">
    <citation type="submission" date="2021-11" db="EMBL/GenBank/DDBJ databases">
        <authorList>
            <person name="Lee D.-H."/>
            <person name="Kim S.-B."/>
        </authorList>
    </citation>
    <scope>NUCLEOTIDE SEQUENCE [LARGE SCALE GENOMIC DNA]</scope>
    <source>
        <strain evidence="3 4">KCTC 52223</strain>
    </source>
</reference>
<feature type="signal peptide" evidence="2">
    <location>
        <begin position="1"/>
        <end position="29"/>
    </location>
</feature>
<name>A0ABS8KYX8_9HYPH</name>
<dbReference type="Gene3D" id="3.40.190.170">
    <property type="entry name" value="Bacterial extracellular solute-binding protein, family 7"/>
    <property type="match status" value="1"/>
</dbReference>
<accession>A0ABS8KYX8</accession>
<evidence type="ECO:0000256" key="1">
    <source>
        <dbReference type="ARBA" id="ARBA00022729"/>
    </source>
</evidence>
<feature type="chain" id="PRO_5045050802" evidence="2">
    <location>
        <begin position="30"/>
        <end position="350"/>
    </location>
</feature>
<dbReference type="NCBIfam" id="NF037995">
    <property type="entry name" value="TRAP_S1"/>
    <property type="match status" value="1"/>
</dbReference>
<protein>
    <submittedName>
        <fullName evidence="3">TRAP transporter substrate-binding protein</fullName>
    </submittedName>
</protein>
<dbReference type="CDD" id="cd13665">
    <property type="entry name" value="PBP2_TRAP_Dctp3_4"/>
    <property type="match status" value="1"/>
</dbReference>